<keyword evidence="1" id="KW-0472">Membrane</keyword>
<keyword evidence="1" id="KW-0812">Transmembrane</keyword>
<proteinExistence type="predicted"/>
<dbReference type="PANTHER" id="PTHR40763">
    <property type="entry name" value="MEMBRANE PROTEIN-RELATED"/>
    <property type="match status" value="1"/>
</dbReference>
<comment type="caution">
    <text evidence="3">The sequence shown here is derived from an EMBL/GenBank/DDBJ whole genome shotgun (WGS) entry which is preliminary data.</text>
</comment>
<dbReference type="InterPro" id="IPR012551">
    <property type="entry name" value="DUF1707_SHOCT-like"/>
</dbReference>
<evidence type="ECO:0000313" key="3">
    <source>
        <dbReference type="EMBL" id="MFF3571164.1"/>
    </source>
</evidence>
<accession>A0ABW6S4H7</accession>
<feature type="transmembrane region" description="Helical" evidence="1">
    <location>
        <begin position="92"/>
        <end position="124"/>
    </location>
</feature>
<gene>
    <name evidence="3" type="ORF">ACFYXQ_25625</name>
</gene>
<keyword evidence="1" id="KW-1133">Transmembrane helix</keyword>
<evidence type="ECO:0000313" key="4">
    <source>
        <dbReference type="Proteomes" id="UP001601992"/>
    </source>
</evidence>
<protein>
    <submittedName>
        <fullName evidence="3">DUF1707 domain-containing protein</fullName>
    </submittedName>
</protein>
<reference evidence="3 4" key="1">
    <citation type="submission" date="2024-10" db="EMBL/GenBank/DDBJ databases">
        <title>The Natural Products Discovery Center: Release of the First 8490 Sequenced Strains for Exploring Actinobacteria Biosynthetic Diversity.</title>
        <authorList>
            <person name="Kalkreuter E."/>
            <person name="Kautsar S.A."/>
            <person name="Yang D."/>
            <person name="Bader C.D."/>
            <person name="Teijaro C.N."/>
            <person name="Fluegel L."/>
            <person name="Davis C.M."/>
            <person name="Simpson J.R."/>
            <person name="Lauterbach L."/>
            <person name="Steele A.D."/>
            <person name="Gui C."/>
            <person name="Meng S."/>
            <person name="Li G."/>
            <person name="Viehrig K."/>
            <person name="Ye F."/>
            <person name="Su P."/>
            <person name="Kiefer A.F."/>
            <person name="Nichols A."/>
            <person name="Cepeda A.J."/>
            <person name="Yan W."/>
            <person name="Fan B."/>
            <person name="Jiang Y."/>
            <person name="Adhikari A."/>
            <person name="Zheng C.-J."/>
            <person name="Schuster L."/>
            <person name="Cowan T.M."/>
            <person name="Smanski M.J."/>
            <person name="Chevrette M.G."/>
            <person name="De Carvalho L.P.S."/>
            <person name="Shen B."/>
        </authorList>
    </citation>
    <scope>NUCLEOTIDE SEQUENCE [LARGE SCALE GENOMIC DNA]</scope>
    <source>
        <strain evidence="3 4">NPDC002593</strain>
    </source>
</reference>
<evidence type="ECO:0000256" key="1">
    <source>
        <dbReference type="SAM" id="Phobius"/>
    </source>
</evidence>
<sequence length="143" mass="15573">MAESDSVGFGASPTSRTVRIGTAEREQAAASLGEHFAAGRLEVDEYDDRVARAYAAKTAADLAVLFSDLPSPVVPQSAQPAPARAPRSLIPVVVFAVLILAVVLAVTIHVVPFFVFPVLFFIFLRGRRGWAQQYRGPRRYSRM</sequence>
<keyword evidence="4" id="KW-1185">Reference proteome</keyword>
<dbReference type="Pfam" id="PF08044">
    <property type="entry name" value="DUF1707"/>
    <property type="match status" value="1"/>
</dbReference>
<organism evidence="3 4">
    <name type="scientific">Nocardia jiangxiensis</name>
    <dbReference type="NCBI Taxonomy" id="282685"/>
    <lineage>
        <taxon>Bacteria</taxon>
        <taxon>Bacillati</taxon>
        <taxon>Actinomycetota</taxon>
        <taxon>Actinomycetes</taxon>
        <taxon>Mycobacteriales</taxon>
        <taxon>Nocardiaceae</taxon>
        <taxon>Nocardia</taxon>
    </lineage>
</organism>
<dbReference type="EMBL" id="JBIAQY010000009">
    <property type="protein sequence ID" value="MFF3571164.1"/>
    <property type="molecule type" value="Genomic_DNA"/>
</dbReference>
<dbReference type="RefSeq" id="WP_063713050.1">
    <property type="nucleotide sequence ID" value="NZ_JBIAQY010000009.1"/>
</dbReference>
<evidence type="ECO:0000259" key="2">
    <source>
        <dbReference type="Pfam" id="PF08044"/>
    </source>
</evidence>
<dbReference type="Proteomes" id="UP001601992">
    <property type="component" value="Unassembled WGS sequence"/>
</dbReference>
<name>A0ABW6S4H7_9NOCA</name>
<dbReference type="PANTHER" id="PTHR40763:SF4">
    <property type="entry name" value="DUF1707 DOMAIN-CONTAINING PROTEIN"/>
    <property type="match status" value="1"/>
</dbReference>
<feature type="domain" description="DUF1707" evidence="2">
    <location>
        <begin position="18"/>
        <end position="70"/>
    </location>
</feature>